<sequence>MSPRVDIIIPTHNGREHLAVCLPALGKQTFQDFRVIVVDDASTDDSAGYLAVAFPNVVVVRLERNVGLAVAINEALSHSQAELVAFLNNDTAPEPGWLAALVDAMDRYPEAGAAASKLRLFDRRDHLHSAGDTFSVRGVPGNRGVWQRDTGQFDHEEEVFGACAGAALYRRAALDEAAGIDGQVLDPGFFMYCEDVDLNWRLRLLGYPVIYVPDAIVYHRLSATGGGTLASYYVARNTIAVLVKNLPGPLLRRHLRAIAAYQVSLVLGTLPHLREPAARARLRGLLAAPGMIPALLPKRRRIQAARRVPLARIELLLGR</sequence>
<dbReference type="AlphaFoldDB" id="I4EDA0"/>
<dbReference type="EMBL" id="CAGS01000049">
    <property type="protein sequence ID" value="CCF82662.1"/>
    <property type="molecule type" value="Genomic_DNA"/>
</dbReference>
<accession>I4EDA0</accession>
<dbReference type="InterPro" id="IPR001173">
    <property type="entry name" value="Glyco_trans_2-like"/>
</dbReference>
<keyword evidence="6" id="KW-1185">Reference proteome</keyword>
<evidence type="ECO:0000259" key="4">
    <source>
        <dbReference type="Pfam" id="PF00535"/>
    </source>
</evidence>
<reference evidence="5 6" key="1">
    <citation type="journal article" date="2012" name="ISME J.">
        <title>Nitrification expanded: discovery, physiology and genomics of a nitrite-oxidizing bacterium from the phylum Chloroflexi.</title>
        <authorList>
            <person name="Sorokin D.Y."/>
            <person name="Lucker S."/>
            <person name="Vejmelkova D."/>
            <person name="Kostrikina N.A."/>
            <person name="Kleerebezem R."/>
            <person name="Rijpstra W.I."/>
            <person name="Damste J.S."/>
            <person name="Le Paslier D."/>
            <person name="Muyzer G."/>
            <person name="Wagner M."/>
            <person name="van Loosdrecht M.C."/>
            <person name="Daims H."/>
        </authorList>
    </citation>
    <scope>NUCLEOTIDE SEQUENCE [LARGE SCALE GENOMIC DNA]</scope>
    <source>
        <strain evidence="6">none</strain>
    </source>
</reference>
<evidence type="ECO:0000256" key="1">
    <source>
        <dbReference type="ARBA" id="ARBA00006739"/>
    </source>
</evidence>
<evidence type="ECO:0000256" key="2">
    <source>
        <dbReference type="ARBA" id="ARBA00022676"/>
    </source>
</evidence>
<dbReference type="RefSeq" id="WP_008474918.1">
    <property type="nucleotide sequence ID" value="NZ_CAGS01000049.1"/>
</dbReference>
<name>I4EDA0_9BACT</name>
<dbReference type="PANTHER" id="PTHR43179:SF12">
    <property type="entry name" value="GALACTOFURANOSYLTRANSFERASE GLFT2"/>
    <property type="match status" value="1"/>
</dbReference>
<gene>
    <name evidence="5" type="ORF">NITHO_1420002</name>
</gene>
<dbReference type="Pfam" id="PF00535">
    <property type="entry name" value="Glycos_transf_2"/>
    <property type="match status" value="1"/>
</dbReference>
<dbReference type="CDD" id="cd04186">
    <property type="entry name" value="GT_2_like_c"/>
    <property type="match status" value="1"/>
</dbReference>
<protein>
    <submittedName>
        <fullName evidence="5">Glycosyl transferase family 2</fullName>
    </submittedName>
</protein>
<dbReference type="Gene3D" id="3.90.550.10">
    <property type="entry name" value="Spore Coat Polysaccharide Biosynthesis Protein SpsA, Chain A"/>
    <property type="match status" value="1"/>
</dbReference>
<keyword evidence="3 5" id="KW-0808">Transferase</keyword>
<evidence type="ECO:0000313" key="5">
    <source>
        <dbReference type="EMBL" id="CCF82662.1"/>
    </source>
</evidence>
<feature type="domain" description="Glycosyltransferase 2-like" evidence="4">
    <location>
        <begin position="7"/>
        <end position="176"/>
    </location>
</feature>
<dbReference type="SUPFAM" id="SSF53448">
    <property type="entry name" value="Nucleotide-diphospho-sugar transferases"/>
    <property type="match status" value="1"/>
</dbReference>
<evidence type="ECO:0000256" key="3">
    <source>
        <dbReference type="ARBA" id="ARBA00022679"/>
    </source>
</evidence>
<organism evidence="5 6">
    <name type="scientific">Nitrolancea hollandica Lb</name>
    <dbReference type="NCBI Taxonomy" id="1129897"/>
    <lineage>
        <taxon>Bacteria</taxon>
        <taxon>Pseudomonadati</taxon>
        <taxon>Thermomicrobiota</taxon>
        <taxon>Thermomicrobia</taxon>
        <taxon>Sphaerobacterales</taxon>
        <taxon>Sphaerobacterineae</taxon>
        <taxon>Sphaerobacteraceae</taxon>
        <taxon>Nitrolancea</taxon>
    </lineage>
</organism>
<proteinExistence type="inferred from homology"/>
<dbReference type="PANTHER" id="PTHR43179">
    <property type="entry name" value="RHAMNOSYLTRANSFERASE WBBL"/>
    <property type="match status" value="1"/>
</dbReference>
<comment type="caution">
    <text evidence="5">The sequence shown here is derived from an EMBL/GenBank/DDBJ whole genome shotgun (WGS) entry which is preliminary data.</text>
</comment>
<keyword evidence="2" id="KW-0328">Glycosyltransferase</keyword>
<comment type="similarity">
    <text evidence="1">Belongs to the glycosyltransferase 2 family.</text>
</comment>
<dbReference type="Proteomes" id="UP000004221">
    <property type="component" value="Unassembled WGS sequence"/>
</dbReference>
<dbReference type="InterPro" id="IPR029044">
    <property type="entry name" value="Nucleotide-diphossugar_trans"/>
</dbReference>
<dbReference type="OrthoDB" id="9771846at2"/>
<dbReference type="GO" id="GO:0016757">
    <property type="term" value="F:glycosyltransferase activity"/>
    <property type="evidence" value="ECO:0007669"/>
    <property type="project" value="UniProtKB-KW"/>
</dbReference>
<evidence type="ECO:0000313" key="6">
    <source>
        <dbReference type="Proteomes" id="UP000004221"/>
    </source>
</evidence>